<comment type="caution">
    <text evidence="2">The sequence shown here is derived from an EMBL/GenBank/DDBJ whole genome shotgun (WGS) entry which is preliminary data.</text>
</comment>
<evidence type="ECO:0000313" key="3">
    <source>
        <dbReference type="Proteomes" id="UP001203665"/>
    </source>
</evidence>
<reference evidence="2" key="1">
    <citation type="submission" date="2022-06" db="EMBL/GenBank/DDBJ databases">
        <title>Alkalicoccobacillus porphyridii sp. nov., isolated from a marine red alga, Porphyridium purpureum and reclassification of Shouchella plakortidis and Shouchella gibsonii as Alkalicoccobacillus plakortidis comb. nov. and Alkalicoccobacillus gibsonii comb. nov.</title>
        <authorList>
            <person name="Kim K.H."/>
            <person name="Lee J.K."/>
            <person name="Han D.M."/>
            <person name="Baek J.H."/>
            <person name="Jeon C.O."/>
        </authorList>
    </citation>
    <scope>NUCLEOTIDE SEQUENCE</scope>
    <source>
        <strain evidence="2">DSM 19153</strain>
    </source>
</reference>
<dbReference type="EMBL" id="JAMQJY010000001">
    <property type="protein sequence ID" value="MCM2674489.1"/>
    <property type="molecule type" value="Genomic_DNA"/>
</dbReference>
<feature type="transmembrane region" description="Helical" evidence="1">
    <location>
        <begin position="6"/>
        <end position="24"/>
    </location>
</feature>
<name>A0ABT0XGZ8_9BACI</name>
<accession>A0ABT0XGZ8</accession>
<organism evidence="2 3">
    <name type="scientific">Alkalicoccobacillus plakortidis</name>
    <dbReference type="NCBI Taxonomy" id="444060"/>
    <lineage>
        <taxon>Bacteria</taxon>
        <taxon>Bacillati</taxon>
        <taxon>Bacillota</taxon>
        <taxon>Bacilli</taxon>
        <taxon>Bacillales</taxon>
        <taxon>Bacillaceae</taxon>
        <taxon>Alkalicoccobacillus</taxon>
    </lineage>
</organism>
<keyword evidence="1" id="KW-0472">Membrane</keyword>
<evidence type="ECO:0000313" key="2">
    <source>
        <dbReference type="EMBL" id="MCM2674489.1"/>
    </source>
</evidence>
<evidence type="ECO:0000256" key="1">
    <source>
        <dbReference type="SAM" id="Phobius"/>
    </source>
</evidence>
<keyword evidence="3" id="KW-1185">Reference proteome</keyword>
<proteinExistence type="predicted"/>
<sequence>MKRFAIFFSMFSIVLVSVAVFLFVNKSYYFYPSLPIENVSASYVIEKLDRSDDEVAEIAELEDYTWFLTKSSKNEGFAKSDENIKQRIHSDGWSLKRK</sequence>
<dbReference type="RefSeq" id="WP_251604320.1">
    <property type="nucleotide sequence ID" value="NZ_JAMQJY010000001.1"/>
</dbReference>
<dbReference type="Proteomes" id="UP001203665">
    <property type="component" value="Unassembled WGS sequence"/>
</dbReference>
<protein>
    <submittedName>
        <fullName evidence="2">Uncharacterized protein</fullName>
    </submittedName>
</protein>
<keyword evidence="1" id="KW-0812">Transmembrane</keyword>
<keyword evidence="1" id="KW-1133">Transmembrane helix</keyword>
<gene>
    <name evidence="2" type="ORF">NDM98_02475</name>
</gene>